<dbReference type="AlphaFoldDB" id="A0A0M9BQ23"/>
<dbReference type="RefSeq" id="WP_053781401.1">
    <property type="nucleotide sequence ID" value="NZ_LITU01000059.1"/>
</dbReference>
<reference evidence="1 2" key="1">
    <citation type="submission" date="2015-08" db="EMBL/GenBank/DDBJ databases">
        <title>Draft genome sequence of cellulolytic and xylanolytic Paenibacillus sp. A59, isolated from a decaying forest soil from Patagonia, Argentina.</title>
        <authorList>
            <person name="Ghio S."/>
            <person name="Caceres A.M."/>
            <person name="Talia P."/>
            <person name="Grasso D."/>
            <person name="Campos E."/>
        </authorList>
    </citation>
    <scope>NUCLEOTIDE SEQUENCE [LARGE SCALE GENOMIC DNA]</scope>
    <source>
        <strain evidence="1 2">A59</strain>
    </source>
</reference>
<dbReference type="Proteomes" id="UP000037688">
    <property type="component" value="Unassembled WGS sequence"/>
</dbReference>
<name>A0A0M9BQ23_9BACL</name>
<evidence type="ECO:0000313" key="2">
    <source>
        <dbReference type="Proteomes" id="UP000037688"/>
    </source>
</evidence>
<dbReference type="EMBL" id="LITU01000059">
    <property type="protein sequence ID" value="KOY15802.1"/>
    <property type="molecule type" value="Genomic_DNA"/>
</dbReference>
<dbReference type="PATRIC" id="fig|1705561.3.peg.2748"/>
<keyword evidence="2" id="KW-1185">Reference proteome</keyword>
<comment type="caution">
    <text evidence="1">The sequence shown here is derived from an EMBL/GenBank/DDBJ whole genome shotgun (WGS) entry which is preliminary data.</text>
</comment>
<organism evidence="1 2">
    <name type="scientific">Paenibacillus xylanivorans</name>
    <dbReference type="NCBI Taxonomy" id="1705561"/>
    <lineage>
        <taxon>Bacteria</taxon>
        <taxon>Bacillati</taxon>
        <taxon>Bacillota</taxon>
        <taxon>Bacilli</taxon>
        <taxon>Bacillales</taxon>
        <taxon>Paenibacillaceae</taxon>
        <taxon>Paenibacillus</taxon>
    </lineage>
</organism>
<evidence type="ECO:0000313" key="1">
    <source>
        <dbReference type="EMBL" id="KOY15802.1"/>
    </source>
</evidence>
<accession>A0A0M9BQ23</accession>
<protein>
    <submittedName>
        <fullName evidence="1">Uncharacterized protein</fullName>
    </submittedName>
</protein>
<proteinExistence type="predicted"/>
<sequence length="71" mass="7852">MKGLSQNTILASLNRILDSTPTSGGYTLLPTLKKGKVSLGELPGTVSYGSEEITHIWERARSERYYVYSTD</sequence>
<gene>
    <name evidence="1" type="ORF">AMS66_14150</name>
</gene>